<dbReference type="PROSITE" id="PS50404">
    <property type="entry name" value="GST_NTER"/>
    <property type="match status" value="1"/>
</dbReference>
<dbReference type="EC" id="2.5.1.18" evidence="3"/>
<dbReference type="InterPro" id="IPR004045">
    <property type="entry name" value="Glutathione_S-Trfase_N"/>
</dbReference>
<protein>
    <submittedName>
        <fullName evidence="3">Glutathione S-transferase GST-4.5</fullName>
        <ecNumber evidence="3">2.5.1.18</ecNumber>
    </submittedName>
</protein>
<evidence type="ECO:0000259" key="1">
    <source>
        <dbReference type="PROSITE" id="PS50404"/>
    </source>
</evidence>
<dbReference type="SFLD" id="SFLDS00019">
    <property type="entry name" value="Glutathione_Transferase_(cytos"/>
    <property type="match status" value="1"/>
</dbReference>
<dbReference type="CDD" id="cd03188">
    <property type="entry name" value="GST_C_Beta"/>
    <property type="match status" value="1"/>
</dbReference>
<proteinExistence type="predicted"/>
<dbReference type="SFLD" id="SFLDG00358">
    <property type="entry name" value="Main_(cytGST)"/>
    <property type="match status" value="1"/>
</dbReference>
<organism evidence="3 4">
    <name type="scientific">Peptoniphilus indolicus</name>
    <dbReference type="NCBI Taxonomy" id="33030"/>
    <lineage>
        <taxon>Bacteria</taxon>
        <taxon>Bacillati</taxon>
        <taxon>Bacillota</taxon>
        <taxon>Tissierellia</taxon>
        <taxon>Tissierellales</taxon>
        <taxon>Peptoniphilaceae</taxon>
        <taxon>Peptoniphilus</taxon>
    </lineage>
</organism>
<accession>A0A379D971</accession>
<dbReference type="CDD" id="cd03057">
    <property type="entry name" value="GST_N_Beta"/>
    <property type="match status" value="1"/>
</dbReference>
<dbReference type="Pfam" id="PF14497">
    <property type="entry name" value="GST_C_3"/>
    <property type="match status" value="1"/>
</dbReference>
<feature type="domain" description="GST N-terminal" evidence="1">
    <location>
        <begin position="1"/>
        <end position="75"/>
    </location>
</feature>
<feature type="domain" description="GST C-terminal" evidence="2">
    <location>
        <begin position="81"/>
        <end position="203"/>
    </location>
</feature>
<evidence type="ECO:0000313" key="4">
    <source>
        <dbReference type="Proteomes" id="UP000254777"/>
    </source>
</evidence>
<dbReference type="InterPro" id="IPR040079">
    <property type="entry name" value="Glutathione_S-Trfase"/>
</dbReference>
<dbReference type="RefSeq" id="WP_115311938.1">
    <property type="nucleotide sequence ID" value="NZ_UGTH01000001.1"/>
</dbReference>
<dbReference type="PANTHER" id="PTHR44051:SF8">
    <property type="entry name" value="GLUTATHIONE S-TRANSFERASE GSTA"/>
    <property type="match status" value="1"/>
</dbReference>
<dbReference type="PROSITE" id="PS50405">
    <property type="entry name" value="GST_CTER"/>
    <property type="match status" value="1"/>
</dbReference>
<dbReference type="Gene3D" id="1.20.1050.10">
    <property type="match status" value="1"/>
</dbReference>
<sequence length="203" mass="23230">MKLYYAPGTCSLACWIALEWAGADYEVEKVDYASEEYKKINPLATVPAVDIGESRMMTQAGAILQYIAERYPESNLGSNEGIVNHFKFNETISFLTGDFHPAYWPLFSPQRYTTLTDEKSIEAAREASFARIDRVMTHLDNLIGDTNHIYQNKLTVLDAYAFVMARWSVKTPKPWSEYPNVARFMEAMQQDEAVKKFLELSNK</sequence>
<dbReference type="InterPro" id="IPR010987">
    <property type="entry name" value="Glutathione-S-Trfase_C-like"/>
</dbReference>
<dbReference type="Pfam" id="PF02798">
    <property type="entry name" value="GST_N"/>
    <property type="match status" value="1"/>
</dbReference>
<dbReference type="EMBL" id="UGTH01000001">
    <property type="protein sequence ID" value="SUB74514.1"/>
    <property type="molecule type" value="Genomic_DNA"/>
</dbReference>
<dbReference type="InterPro" id="IPR004046">
    <property type="entry name" value="GST_C"/>
</dbReference>
<name>A0A379D971_9FIRM</name>
<dbReference type="SFLD" id="SFLDG01150">
    <property type="entry name" value="Main.1:_Beta-like"/>
    <property type="match status" value="1"/>
</dbReference>
<dbReference type="SUPFAM" id="SSF47616">
    <property type="entry name" value="GST C-terminal domain-like"/>
    <property type="match status" value="1"/>
</dbReference>
<dbReference type="PANTHER" id="PTHR44051">
    <property type="entry name" value="GLUTATHIONE S-TRANSFERASE-RELATED"/>
    <property type="match status" value="1"/>
</dbReference>
<dbReference type="Proteomes" id="UP000254777">
    <property type="component" value="Unassembled WGS sequence"/>
</dbReference>
<dbReference type="GO" id="GO:0004364">
    <property type="term" value="F:glutathione transferase activity"/>
    <property type="evidence" value="ECO:0007669"/>
    <property type="project" value="UniProtKB-EC"/>
</dbReference>
<gene>
    <name evidence="3" type="primary">gst</name>
    <name evidence="3" type="ORF">NCTC11088_00261</name>
</gene>
<evidence type="ECO:0000259" key="2">
    <source>
        <dbReference type="PROSITE" id="PS50405"/>
    </source>
</evidence>
<evidence type="ECO:0000313" key="3">
    <source>
        <dbReference type="EMBL" id="SUB74514.1"/>
    </source>
</evidence>
<reference evidence="3 4" key="1">
    <citation type="submission" date="2018-06" db="EMBL/GenBank/DDBJ databases">
        <authorList>
            <consortium name="Pathogen Informatics"/>
            <person name="Doyle S."/>
        </authorList>
    </citation>
    <scope>NUCLEOTIDE SEQUENCE [LARGE SCALE GENOMIC DNA]</scope>
    <source>
        <strain evidence="3 4">NCTC11088</strain>
    </source>
</reference>
<dbReference type="Gene3D" id="3.40.30.10">
    <property type="entry name" value="Glutaredoxin"/>
    <property type="match status" value="1"/>
</dbReference>
<keyword evidence="3" id="KW-0808">Transferase</keyword>
<dbReference type="InterPro" id="IPR036282">
    <property type="entry name" value="Glutathione-S-Trfase_C_sf"/>
</dbReference>
<dbReference type="AlphaFoldDB" id="A0A379D971"/>
<dbReference type="SUPFAM" id="SSF52833">
    <property type="entry name" value="Thioredoxin-like"/>
    <property type="match status" value="1"/>
</dbReference>
<dbReference type="InterPro" id="IPR036249">
    <property type="entry name" value="Thioredoxin-like_sf"/>
</dbReference>